<comment type="cofactor">
    <cofactor evidence="1">
        <name>Mg(2+)</name>
        <dbReference type="ChEBI" id="CHEBI:18420"/>
    </cofactor>
</comment>
<proteinExistence type="predicted"/>
<protein>
    <submittedName>
        <fullName evidence="4">NUDIX domain-containing protein</fullName>
    </submittedName>
</protein>
<organism evidence="4 5">
    <name type="scientific">Candidatus Coprosoma intestinipullorum</name>
    <dbReference type="NCBI Taxonomy" id="2840752"/>
    <lineage>
        <taxon>Bacteria</taxon>
        <taxon>Bacillati</taxon>
        <taxon>Bacillota</taxon>
        <taxon>Bacillota incertae sedis</taxon>
        <taxon>Candidatus Coprosoma</taxon>
    </lineage>
</organism>
<keyword evidence="2" id="KW-0378">Hydrolase</keyword>
<dbReference type="CDD" id="cd02883">
    <property type="entry name" value="NUDIX_Hydrolase"/>
    <property type="match status" value="1"/>
</dbReference>
<dbReference type="EMBL" id="DVFV01000117">
    <property type="protein sequence ID" value="HIQ91324.1"/>
    <property type="molecule type" value="Genomic_DNA"/>
</dbReference>
<reference evidence="4" key="2">
    <citation type="journal article" date="2021" name="PeerJ">
        <title>Extensive microbial diversity within the chicken gut microbiome revealed by metagenomics and culture.</title>
        <authorList>
            <person name="Gilroy R."/>
            <person name="Ravi A."/>
            <person name="Getino M."/>
            <person name="Pursley I."/>
            <person name="Horton D.L."/>
            <person name="Alikhan N.F."/>
            <person name="Baker D."/>
            <person name="Gharbi K."/>
            <person name="Hall N."/>
            <person name="Watson M."/>
            <person name="Adriaenssens E.M."/>
            <person name="Foster-Nyarko E."/>
            <person name="Jarju S."/>
            <person name="Secka A."/>
            <person name="Antonio M."/>
            <person name="Oren A."/>
            <person name="Chaudhuri R.R."/>
            <person name="La Ragione R."/>
            <person name="Hildebrand F."/>
            <person name="Pallen M.J."/>
        </authorList>
    </citation>
    <scope>NUCLEOTIDE SEQUENCE</scope>
    <source>
        <strain evidence="4">CHK147-3167</strain>
    </source>
</reference>
<accession>A0A9D1CZ62</accession>
<dbReference type="InterPro" id="IPR000086">
    <property type="entry name" value="NUDIX_hydrolase_dom"/>
</dbReference>
<dbReference type="InterPro" id="IPR015797">
    <property type="entry name" value="NUDIX_hydrolase-like_dom_sf"/>
</dbReference>
<dbReference type="InterPro" id="IPR020084">
    <property type="entry name" value="NUDIX_hydrolase_CS"/>
</dbReference>
<evidence type="ECO:0000256" key="1">
    <source>
        <dbReference type="ARBA" id="ARBA00001946"/>
    </source>
</evidence>
<gene>
    <name evidence="4" type="ORF">IAB27_06870</name>
</gene>
<dbReference type="Gene3D" id="3.90.79.10">
    <property type="entry name" value="Nucleoside Triphosphate Pyrophosphohydrolase"/>
    <property type="match status" value="1"/>
</dbReference>
<reference evidence="4" key="1">
    <citation type="submission" date="2020-10" db="EMBL/GenBank/DDBJ databases">
        <authorList>
            <person name="Gilroy R."/>
        </authorList>
    </citation>
    <scope>NUCLEOTIDE SEQUENCE</scope>
    <source>
        <strain evidence="4">CHK147-3167</strain>
    </source>
</reference>
<name>A0A9D1CZ62_9FIRM</name>
<dbReference type="PANTHER" id="PTHR43046">
    <property type="entry name" value="GDP-MANNOSE MANNOSYL HYDROLASE"/>
    <property type="match status" value="1"/>
</dbReference>
<dbReference type="Pfam" id="PF00293">
    <property type="entry name" value="NUDIX"/>
    <property type="match status" value="1"/>
</dbReference>
<evidence type="ECO:0000313" key="5">
    <source>
        <dbReference type="Proteomes" id="UP000886786"/>
    </source>
</evidence>
<dbReference type="Proteomes" id="UP000886786">
    <property type="component" value="Unassembled WGS sequence"/>
</dbReference>
<comment type="caution">
    <text evidence="4">The sequence shown here is derived from an EMBL/GenBank/DDBJ whole genome shotgun (WGS) entry which is preliminary data.</text>
</comment>
<evidence type="ECO:0000256" key="2">
    <source>
        <dbReference type="ARBA" id="ARBA00022801"/>
    </source>
</evidence>
<dbReference type="SUPFAM" id="SSF55811">
    <property type="entry name" value="Nudix"/>
    <property type="match status" value="1"/>
</dbReference>
<dbReference type="GO" id="GO:0016787">
    <property type="term" value="F:hydrolase activity"/>
    <property type="evidence" value="ECO:0007669"/>
    <property type="project" value="UniProtKB-KW"/>
</dbReference>
<sequence length="176" mass="20421">MNCIKTITDEDFGLKSVKLNNPRTRKGARGIVKRNDGKIALLFKSNMNEYKLPGGGIDENEDPKDAFKREVLEETGCIVTIEKELGTIIENKSLDNFTQTSYLYVGRVTEDKKRLNLTKREKEEGAQLIWVIPNKALELIKKSMNNIQESKYENVYHSRFIILRDQTILEYYLEEK</sequence>
<dbReference type="PANTHER" id="PTHR43046:SF2">
    <property type="entry name" value="8-OXO-DGTP DIPHOSPHATASE-RELATED"/>
    <property type="match status" value="1"/>
</dbReference>
<feature type="domain" description="Nudix hydrolase" evidence="3">
    <location>
        <begin position="24"/>
        <end position="153"/>
    </location>
</feature>
<dbReference type="PROSITE" id="PS00893">
    <property type="entry name" value="NUDIX_BOX"/>
    <property type="match status" value="1"/>
</dbReference>
<dbReference type="AlphaFoldDB" id="A0A9D1CZ62"/>
<evidence type="ECO:0000313" key="4">
    <source>
        <dbReference type="EMBL" id="HIQ91324.1"/>
    </source>
</evidence>
<evidence type="ECO:0000259" key="3">
    <source>
        <dbReference type="PROSITE" id="PS51462"/>
    </source>
</evidence>
<dbReference type="PROSITE" id="PS51462">
    <property type="entry name" value="NUDIX"/>
    <property type="match status" value="1"/>
</dbReference>